<dbReference type="PANTHER" id="PTHR15451:SF19">
    <property type="entry name" value="ERGOSTEROL BIOSYNTHETIC PROTEIN 28 HOMOLOG"/>
    <property type="match status" value="1"/>
</dbReference>
<evidence type="ECO:0000256" key="14">
    <source>
        <dbReference type="SAM" id="SignalP"/>
    </source>
</evidence>
<sequence>MSTSAWLPPLSGGLLPHWLLLTSAISLANSIQAYTTLARTREVYAGPAPSSYKTPSNPLALTFTAIPNPNSPVTPLSARTFGTWTALAAVIRFYCAYSLNDSRFYQLALWTYGVAWMHFVSEWWVFGSVRWGRGGASSITVASVTLGWMFSVWGSYVD</sequence>
<keyword evidence="14" id="KW-0732">Signal</keyword>
<dbReference type="InParanoid" id="A0A1V8T1W9"/>
<keyword evidence="4 13" id="KW-0812">Transmembrane</keyword>
<comment type="similarity">
    <text evidence="2">Belongs to the ERG28 family.</text>
</comment>
<dbReference type="Pfam" id="PF03694">
    <property type="entry name" value="Erg28"/>
    <property type="match status" value="1"/>
</dbReference>
<dbReference type="OrthoDB" id="6485510at2759"/>
<accession>A0A1V8T1W9</accession>
<evidence type="ECO:0000256" key="9">
    <source>
        <dbReference type="ARBA" id="ARBA00023098"/>
    </source>
</evidence>
<evidence type="ECO:0000256" key="3">
    <source>
        <dbReference type="ARBA" id="ARBA00022516"/>
    </source>
</evidence>
<evidence type="ECO:0000313" key="15">
    <source>
        <dbReference type="EMBL" id="OQO05397.1"/>
    </source>
</evidence>
<keyword evidence="6" id="KW-0752">Steroid biosynthesis</keyword>
<evidence type="ECO:0008006" key="17">
    <source>
        <dbReference type="Google" id="ProtNLM"/>
    </source>
</evidence>
<keyword evidence="10 13" id="KW-0472">Membrane</keyword>
<keyword evidence="3" id="KW-0444">Lipid biosynthesis</keyword>
<feature type="transmembrane region" description="Helical" evidence="13">
    <location>
        <begin position="138"/>
        <end position="157"/>
    </location>
</feature>
<keyword evidence="12" id="KW-0753">Steroid metabolism</keyword>
<dbReference type="PANTHER" id="PTHR15451">
    <property type="entry name" value="ERGOSTEROL BIOSYNTHETIC PROTEIN 28-RELATED"/>
    <property type="match status" value="1"/>
</dbReference>
<dbReference type="InterPro" id="IPR005352">
    <property type="entry name" value="Erg28"/>
</dbReference>
<evidence type="ECO:0000256" key="10">
    <source>
        <dbReference type="ARBA" id="ARBA00023136"/>
    </source>
</evidence>
<dbReference type="GO" id="GO:0030674">
    <property type="term" value="F:protein-macromolecule adaptor activity"/>
    <property type="evidence" value="ECO:0007669"/>
    <property type="project" value="TreeGrafter"/>
</dbReference>
<feature type="signal peptide" evidence="14">
    <location>
        <begin position="1"/>
        <end position="33"/>
    </location>
</feature>
<comment type="subcellular location">
    <subcellularLocation>
        <location evidence="1">Endoplasmic reticulum membrane</location>
        <topology evidence="1">Multi-pass membrane protein</topology>
    </subcellularLocation>
</comment>
<comment type="caution">
    <text evidence="15">The sequence shown here is derived from an EMBL/GenBank/DDBJ whole genome shotgun (WGS) entry which is preliminary data.</text>
</comment>
<evidence type="ECO:0000256" key="2">
    <source>
        <dbReference type="ARBA" id="ARBA00005377"/>
    </source>
</evidence>
<keyword evidence="11" id="KW-1207">Sterol metabolism</keyword>
<evidence type="ECO:0000256" key="13">
    <source>
        <dbReference type="SAM" id="Phobius"/>
    </source>
</evidence>
<evidence type="ECO:0000256" key="5">
    <source>
        <dbReference type="ARBA" id="ARBA00022824"/>
    </source>
</evidence>
<dbReference type="GO" id="GO:0016126">
    <property type="term" value="P:sterol biosynthetic process"/>
    <property type="evidence" value="ECO:0007669"/>
    <property type="project" value="UniProtKB-KW"/>
</dbReference>
<evidence type="ECO:0000256" key="6">
    <source>
        <dbReference type="ARBA" id="ARBA00022955"/>
    </source>
</evidence>
<reference evidence="16" key="1">
    <citation type="submission" date="2017-03" db="EMBL/GenBank/DDBJ databases">
        <title>Genomes of endolithic fungi from Antarctica.</title>
        <authorList>
            <person name="Coleine C."/>
            <person name="Masonjones S."/>
            <person name="Stajich J.E."/>
        </authorList>
    </citation>
    <scope>NUCLEOTIDE SEQUENCE [LARGE SCALE GENOMIC DNA]</scope>
    <source>
        <strain evidence="16">CCFEE 5527</strain>
    </source>
</reference>
<evidence type="ECO:0000256" key="12">
    <source>
        <dbReference type="ARBA" id="ARBA00023221"/>
    </source>
</evidence>
<protein>
    <recommendedName>
        <fullName evidence="17">Ergosterol biosynthetic protein 28</fullName>
    </recommendedName>
</protein>
<keyword evidence="5" id="KW-0256">Endoplasmic reticulum</keyword>
<dbReference type="GO" id="GO:0005789">
    <property type="term" value="C:endoplasmic reticulum membrane"/>
    <property type="evidence" value="ECO:0007669"/>
    <property type="project" value="UniProtKB-SubCell"/>
</dbReference>
<keyword evidence="9" id="KW-0443">Lipid metabolism</keyword>
<evidence type="ECO:0000256" key="7">
    <source>
        <dbReference type="ARBA" id="ARBA00022989"/>
    </source>
</evidence>
<evidence type="ECO:0000256" key="8">
    <source>
        <dbReference type="ARBA" id="ARBA00023011"/>
    </source>
</evidence>
<keyword evidence="8" id="KW-0756">Sterol biosynthesis</keyword>
<keyword evidence="7 13" id="KW-1133">Transmembrane helix</keyword>
<feature type="transmembrane region" description="Helical" evidence="13">
    <location>
        <begin position="107"/>
        <end position="126"/>
    </location>
</feature>
<organism evidence="15 16">
    <name type="scientific">Cryoendolithus antarcticus</name>
    <dbReference type="NCBI Taxonomy" id="1507870"/>
    <lineage>
        <taxon>Eukaryota</taxon>
        <taxon>Fungi</taxon>
        <taxon>Dikarya</taxon>
        <taxon>Ascomycota</taxon>
        <taxon>Pezizomycotina</taxon>
        <taxon>Dothideomycetes</taxon>
        <taxon>Dothideomycetidae</taxon>
        <taxon>Cladosporiales</taxon>
        <taxon>Cladosporiaceae</taxon>
        <taxon>Cryoendolithus</taxon>
    </lineage>
</organism>
<dbReference type="EMBL" id="NAJO01000019">
    <property type="protein sequence ID" value="OQO05397.1"/>
    <property type="molecule type" value="Genomic_DNA"/>
</dbReference>
<name>A0A1V8T1W9_9PEZI</name>
<keyword evidence="16" id="KW-1185">Reference proteome</keyword>
<evidence type="ECO:0000256" key="11">
    <source>
        <dbReference type="ARBA" id="ARBA00023166"/>
    </source>
</evidence>
<feature type="chain" id="PRO_5012144675" description="Ergosterol biosynthetic protein 28" evidence="14">
    <location>
        <begin position="34"/>
        <end position="158"/>
    </location>
</feature>
<dbReference type="AlphaFoldDB" id="A0A1V8T1W9"/>
<evidence type="ECO:0000256" key="4">
    <source>
        <dbReference type="ARBA" id="ARBA00022692"/>
    </source>
</evidence>
<dbReference type="Proteomes" id="UP000192596">
    <property type="component" value="Unassembled WGS sequence"/>
</dbReference>
<evidence type="ECO:0000313" key="16">
    <source>
        <dbReference type="Proteomes" id="UP000192596"/>
    </source>
</evidence>
<evidence type="ECO:0000256" key="1">
    <source>
        <dbReference type="ARBA" id="ARBA00004477"/>
    </source>
</evidence>
<gene>
    <name evidence="15" type="ORF">B0A48_09165</name>
</gene>
<proteinExistence type="inferred from homology"/>
<dbReference type="STRING" id="1507870.A0A1V8T1W9"/>
<dbReference type="FunCoup" id="A0A1V8T1W9">
    <property type="interactions" value="417"/>
</dbReference>